<dbReference type="Pfam" id="PF04299">
    <property type="entry name" value="FMN_bind_2"/>
    <property type="match status" value="1"/>
</dbReference>
<dbReference type="Proteomes" id="UP000271227">
    <property type="component" value="Unassembled WGS sequence"/>
</dbReference>
<gene>
    <name evidence="1" type="ORF">BXY39_0516</name>
</gene>
<dbReference type="AlphaFoldDB" id="A0A3M0CSU2"/>
<evidence type="ECO:0000313" key="1">
    <source>
        <dbReference type="EMBL" id="RMB12027.1"/>
    </source>
</evidence>
<dbReference type="OrthoDB" id="9794948at2"/>
<name>A0A3M0CSU2_9PROT</name>
<reference evidence="1 2" key="1">
    <citation type="submission" date="2018-10" db="EMBL/GenBank/DDBJ databases">
        <title>Genomic Encyclopedia of Archaeal and Bacterial Type Strains, Phase II (KMG-II): from individual species to whole genera.</title>
        <authorList>
            <person name="Goeker M."/>
        </authorList>
    </citation>
    <scope>NUCLEOTIDE SEQUENCE [LARGE SCALE GENOMIC DNA]</scope>
    <source>
        <strain evidence="1 2">DSM 25217</strain>
    </source>
</reference>
<dbReference type="SUPFAM" id="SSF50475">
    <property type="entry name" value="FMN-binding split barrel"/>
    <property type="match status" value="1"/>
</dbReference>
<dbReference type="RefSeq" id="WP_121937244.1">
    <property type="nucleotide sequence ID" value="NZ_REFR01000009.1"/>
</dbReference>
<keyword evidence="2" id="KW-1185">Reference proteome</keyword>
<evidence type="ECO:0000313" key="2">
    <source>
        <dbReference type="Proteomes" id="UP000271227"/>
    </source>
</evidence>
<dbReference type="InterPro" id="IPR007396">
    <property type="entry name" value="TR_PAI2-type"/>
</dbReference>
<dbReference type="InParanoid" id="A0A3M0CSU2"/>
<dbReference type="InterPro" id="IPR012349">
    <property type="entry name" value="Split_barrel_FMN-bd"/>
</dbReference>
<protein>
    <submittedName>
        <fullName evidence="1">PaiB family negative transcriptional regulator</fullName>
    </submittedName>
</protein>
<organism evidence="1 2">
    <name type="scientific">Eilatimonas milleporae</name>
    <dbReference type="NCBI Taxonomy" id="911205"/>
    <lineage>
        <taxon>Bacteria</taxon>
        <taxon>Pseudomonadati</taxon>
        <taxon>Pseudomonadota</taxon>
        <taxon>Alphaproteobacteria</taxon>
        <taxon>Kordiimonadales</taxon>
        <taxon>Kordiimonadaceae</taxon>
        <taxon>Eilatimonas</taxon>
    </lineage>
</organism>
<dbReference type="EMBL" id="REFR01000009">
    <property type="protein sequence ID" value="RMB12027.1"/>
    <property type="molecule type" value="Genomic_DNA"/>
</dbReference>
<dbReference type="PIRSF" id="PIRSF010372">
    <property type="entry name" value="PaiB"/>
    <property type="match status" value="1"/>
</dbReference>
<sequence>MHPNRTFRRATNDRNIAFVRDRAFGTLAINGENGPMTSCIPALLSHDGSHLDFHLVRSNPMAEALTTPKKAVFLVNGPDSYVSPDWYDLKDQVPTWNYIAVRIEGEAGCLPDDALAPLLDRLSAHFEKRLIPKPPWTSGKMTQGLMERMMRSITACRLAVSKIDATWKLSQNKKSNARKYAAHGIAETGIGLSVKDLALLMREAD</sequence>
<dbReference type="Gene3D" id="2.30.110.10">
    <property type="entry name" value="Electron Transport, Fmn-binding Protein, Chain A"/>
    <property type="match status" value="1"/>
</dbReference>
<dbReference type="PANTHER" id="PTHR35802:SF1">
    <property type="entry name" value="PROTEASE SYNTHASE AND SPORULATION PROTEIN PAI 2"/>
    <property type="match status" value="1"/>
</dbReference>
<proteinExistence type="predicted"/>
<comment type="caution">
    <text evidence="1">The sequence shown here is derived from an EMBL/GenBank/DDBJ whole genome shotgun (WGS) entry which is preliminary data.</text>
</comment>
<dbReference type="PANTHER" id="PTHR35802">
    <property type="entry name" value="PROTEASE SYNTHASE AND SPORULATION PROTEIN PAI 2"/>
    <property type="match status" value="1"/>
</dbReference>
<accession>A0A3M0CSU2</accession>